<feature type="domain" description="HAMP" evidence="11">
    <location>
        <begin position="314"/>
        <end position="368"/>
    </location>
</feature>
<evidence type="ECO:0000256" key="3">
    <source>
        <dbReference type="ARBA" id="ARBA00022692"/>
    </source>
</evidence>
<dbReference type="Pfam" id="PF00015">
    <property type="entry name" value="MCPsignal"/>
    <property type="match status" value="1"/>
</dbReference>
<evidence type="ECO:0000256" key="4">
    <source>
        <dbReference type="ARBA" id="ARBA00022989"/>
    </source>
</evidence>
<evidence type="ECO:0000256" key="7">
    <source>
        <dbReference type="ARBA" id="ARBA00029447"/>
    </source>
</evidence>
<keyword evidence="6 8" id="KW-0807">Transducer</keyword>
<feature type="transmembrane region" description="Helical" evidence="9">
    <location>
        <begin position="21"/>
        <end position="43"/>
    </location>
</feature>
<accession>H7EKX3</accession>
<dbReference type="RefSeq" id="WP_002704416.1">
    <property type="nucleotide sequence ID" value="NZ_AGRW01000047.1"/>
</dbReference>
<dbReference type="Gene3D" id="6.10.340.10">
    <property type="match status" value="1"/>
</dbReference>
<protein>
    <submittedName>
        <fullName evidence="12">Methyl-accepting chemotaxis sensory transducer</fullName>
    </submittedName>
</protein>
<dbReference type="Gene3D" id="1.10.287.950">
    <property type="entry name" value="Methyl-accepting chemotaxis protein"/>
    <property type="match status" value="1"/>
</dbReference>
<dbReference type="GO" id="GO:0007165">
    <property type="term" value="P:signal transduction"/>
    <property type="evidence" value="ECO:0007669"/>
    <property type="project" value="UniProtKB-KW"/>
</dbReference>
<dbReference type="PROSITE" id="PS50111">
    <property type="entry name" value="CHEMOTAXIS_TRANSDUC_2"/>
    <property type="match status" value="1"/>
</dbReference>
<dbReference type="PROSITE" id="PS50885">
    <property type="entry name" value="HAMP"/>
    <property type="match status" value="1"/>
</dbReference>
<dbReference type="InterPro" id="IPR003660">
    <property type="entry name" value="HAMP_dom"/>
</dbReference>
<evidence type="ECO:0000256" key="5">
    <source>
        <dbReference type="ARBA" id="ARBA00023136"/>
    </source>
</evidence>
<comment type="similarity">
    <text evidence="7">Belongs to the methyl-accepting chemotaxis (MCP) protein family.</text>
</comment>
<dbReference type="OrthoDB" id="5800769at2"/>
<dbReference type="PANTHER" id="PTHR32089:SF112">
    <property type="entry name" value="LYSOZYME-LIKE PROTEIN-RELATED"/>
    <property type="match status" value="1"/>
</dbReference>
<dbReference type="EMBL" id="AGRW01000047">
    <property type="protein sequence ID" value="EIC01698.1"/>
    <property type="molecule type" value="Genomic_DNA"/>
</dbReference>
<dbReference type="PATRIC" id="fig|907348.3.peg.1553"/>
<evidence type="ECO:0000256" key="1">
    <source>
        <dbReference type="ARBA" id="ARBA00004651"/>
    </source>
</evidence>
<dbReference type="PANTHER" id="PTHR32089">
    <property type="entry name" value="METHYL-ACCEPTING CHEMOTAXIS PROTEIN MCPB"/>
    <property type="match status" value="1"/>
</dbReference>
<keyword evidence="5 9" id="KW-0472">Membrane</keyword>
<dbReference type="STRING" id="907348.TresaDRAFT_0987"/>
<gene>
    <name evidence="12" type="ORF">TresaDRAFT_0987</name>
</gene>
<name>H7EKX3_9SPIR</name>
<keyword evidence="13" id="KW-1185">Reference proteome</keyword>
<dbReference type="InterPro" id="IPR004089">
    <property type="entry name" value="MCPsignal_dom"/>
</dbReference>
<dbReference type="SUPFAM" id="SSF103190">
    <property type="entry name" value="Sensory domain-like"/>
    <property type="match status" value="1"/>
</dbReference>
<evidence type="ECO:0000313" key="13">
    <source>
        <dbReference type="Proteomes" id="UP000003571"/>
    </source>
</evidence>
<evidence type="ECO:0000256" key="6">
    <source>
        <dbReference type="ARBA" id="ARBA00023224"/>
    </source>
</evidence>
<dbReference type="InterPro" id="IPR029151">
    <property type="entry name" value="Sensor-like_sf"/>
</dbReference>
<keyword evidence="2" id="KW-1003">Cell membrane</keyword>
<keyword evidence="3 9" id="KW-0812">Transmembrane</keyword>
<keyword evidence="4 9" id="KW-1133">Transmembrane helix</keyword>
<evidence type="ECO:0000259" key="11">
    <source>
        <dbReference type="PROSITE" id="PS50885"/>
    </source>
</evidence>
<dbReference type="eggNOG" id="COG0840">
    <property type="taxonomic scope" value="Bacteria"/>
</dbReference>
<dbReference type="SMART" id="SM00304">
    <property type="entry name" value="HAMP"/>
    <property type="match status" value="1"/>
</dbReference>
<sequence>MSKQKKELNRFEKNARRNVQITTKLISMIIGSVIIGVISVAVFELHIFNAGVRESTDNDLVNFARGFDMTLRDWRDTLESDVALLSNRPDLVKYIVESNAGGTRTILNWANGTLNVEVLAATDANGVVIAGEGIEEKTNLREISAVQSSLRGTAGYAYARVGDHGYSIIAASPVRSNGSITGTVVAAYSLVNGDLVEQIRDSYTAVCTIFEGMTRVSTSLGTDYVGTKIDNPEIIQAVLKDGSEFHGNNVINGDEYMSVYFPLESSNGDITGMAFIARGIKVVEEIRNHTIAIVAPLAALLVLILAFSSYKFVKWLMWRIANVTAFLMELESGDADLTKRCQLFVRDEIGDLIIGFDAFLDKLQQIMADVKKTKSELGESGEHLQAGTEDTANAIKEIISNIDSVHDSIRTQSESVNHATDAVKEISGHISNLDGLVENQVAGVTQASSSMEEMIGNIVSVTDSVDKMAESFSLLNTNIQTGFDKQKDVNSRILQIEAQSEMLKEANAAISSIASETNLLAMNAAIEAAHAGMAGRGFSVVADEIRKLSETSSAQSRSIGEQLKKIRSSIGEVVASSTEANKAFGSVAAHIKETDSLVMQIKCAMEEQREGSRQIGIALQKMNDGTIEVLSASKEMFQKNGSIMDEMSSLQDSTKTMQSSMNEMASGARKISDTGNALSGVSSDVTRAIVKIGEQIDRFRTE</sequence>
<evidence type="ECO:0000256" key="8">
    <source>
        <dbReference type="PROSITE-ProRule" id="PRU00284"/>
    </source>
</evidence>
<feature type="domain" description="Methyl-accepting transducer" evidence="10">
    <location>
        <begin position="415"/>
        <end position="637"/>
    </location>
</feature>
<dbReference type="Pfam" id="PF17202">
    <property type="entry name" value="sCache_3_3"/>
    <property type="match status" value="1"/>
</dbReference>
<dbReference type="AlphaFoldDB" id="H7EKX3"/>
<comment type="subcellular location">
    <subcellularLocation>
        <location evidence="1">Cell membrane</location>
        <topology evidence="1">Multi-pass membrane protein</topology>
    </subcellularLocation>
</comment>
<evidence type="ECO:0000313" key="12">
    <source>
        <dbReference type="EMBL" id="EIC01698.1"/>
    </source>
</evidence>
<reference evidence="12 13" key="1">
    <citation type="submission" date="2011-09" db="EMBL/GenBank/DDBJ databases">
        <title>The draft genome of Treponema saccharophilum DSM 2985.</title>
        <authorList>
            <consortium name="US DOE Joint Genome Institute (JGI-PGF)"/>
            <person name="Lucas S."/>
            <person name="Copeland A."/>
            <person name="Lapidus A."/>
            <person name="Glavina del Rio T."/>
            <person name="Dalin E."/>
            <person name="Tice H."/>
            <person name="Bruce D."/>
            <person name="Goodwin L."/>
            <person name="Pitluck S."/>
            <person name="Peters L."/>
            <person name="Kyrpides N."/>
            <person name="Mavromatis K."/>
            <person name="Ivanova N."/>
            <person name="Markowitz V."/>
            <person name="Cheng J.-F."/>
            <person name="Hugenholtz P."/>
            <person name="Woyke T."/>
            <person name="Wu D."/>
            <person name="Gronow S."/>
            <person name="Wellnitz S."/>
            <person name="Brambilla E."/>
            <person name="Klenk H.-P."/>
            <person name="Eisen J.A."/>
        </authorList>
    </citation>
    <scope>NUCLEOTIDE SEQUENCE [LARGE SCALE GENOMIC DNA]</scope>
    <source>
        <strain evidence="12 13">DSM 2985</strain>
    </source>
</reference>
<organism evidence="12 13">
    <name type="scientific">Treponema saccharophilum DSM 2985</name>
    <dbReference type="NCBI Taxonomy" id="907348"/>
    <lineage>
        <taxon>Bacteria</taxon>
        <taxon>Pseudomonadati</taxon>
        <taxon>Spirochaetota</taxon>
        <taxon>Spirochaetia</taxon>
        <taxon>Spirochaetales</taxon>
        <taxon>Treponemataceae</taxon>
        <taxon>Treponema</taxon>
    </lineage>
</organism>
<dbReference type="Proteomes" id="UP000003571">
    <property type="component" value="Unassembled WGS sequence"/>
</dbReference>
<evidence type="ECO:0000256" key="2">
    <source>
        <dbReference type="ARBA" id="ARBA00022475"/>
    </source>
</evidence>
<comment type="caution">
    <text evidence="12">The sequence shown here is derived from an EMBL/GenBank/DDBJ whole genome shotgun (WGS) entry which is preliminary data.</text>
</comment>
<dbReference type="SMART" id="SM00283">
    <property type="entry name" value="MA"/>
    <property type="match status" value="1"/>
</dbReference>
<evidence type="ECO:0000256" key="9">
    <source>
        <dbReference type="SAM" id="Phobius"/>
    </source>
</evidence>
<proteinExistence type="inferred from homology"/>
<dbReference type="GO" id="GO:0005886">
    <property type="term" value="C:plasma membrane"/>
    <property type="evidence" value="ECO:0007669"/>
    <property type="project" value="UniProtKB-SubCell"/>
</dbReference>
<dbReference type="InterPro" id="IPR033463">
    <property type="entry name" value="sCache_3"/>
</dbReference>
<dbReference type="SUPFAM" id="SSF58104">
    <property type="entry name" value="Methyl-accepting chemotaxis protein (MCP) signaling domain"/>
    <property type="match status" value="2"/>
</dbReference>
<evidence type="ECO:0000259" key="10">
    <source>
        <dbReference type="PROSITE" id="PS50111"/>
    </source>
</evidence>